<comment type="subcellular location">
    <subcellularLocation>
        <location evidence="1 4">Bacterial flagellum basal body</location>
    </subcellularLocation>
</comment>
<evidence type="ECO:0000259" key="6">
    <source>
        <dbReference type="Pfam" id="PF22692"/>
    </source>
</evidence>
<accession>A0A3B8WHF8</accession>
<protein>
    <recommendedName>
        <fullName evidence="4">Flagellar hook protein FlgE</fullName>
    </recommendedName>
</protein>
<evidence type="ECO:0000256" key="4">
    <source>
        <dbReference type="RuleBase" id="RU362116"/>
    </source>
</evidence>
<gene>
    <name evidence="7" type="ORF">DCF82_18000</name>
</gene>
<organism evidence="7 8">
    <name type="scientific">Marinobacter nauticus</name>
    <name type="common">Marinobacter hydrocarbonoclasticus</name>
    <name type="synonym">Marinobacter aquaeolei</name>
    <dbReference type="NCBI Taxonomy" id="2743"/>
    <lineage>
        <taxon>Bacteria</taxon>
        <taxon>Pseudomonadati</taxon>
        <taxon>Pseudomonadota</taxon>
        <taxon>Gammaproteobacteria</taxon>
        <taxon>Pseudomonadales</taxon>
        <taxon>Marinobacteraceae</taxon>
        <taxon>Marinobacter</taxon>
    </lineage>
</organism>
<comment type="similarity">
    <text evidence="2 4">Belongs to the flagella basal body rod proteins family.</text>
</comment>
<reference evidence="7 8" key="1">
    <citation type="journal article" date="2018" name="Nat. Biotechnol.">
        <title>A standardized bacterial taxonomy based on genome phylogeny substantially revises the tree of life.</title>
        <authorList>
            <person name="Parks D.H."/>
            <person name="Chuvochina M."/>
            <person name="Waite D.W."/>
            <person name="Rinke C."/>
            <person name="Skarshewski A."/>
            <person name="Chaumeil P.A."/>
            <person name="Hugenholtz P."/>
        </authorList>
    </citation>
    <scope>NUCLEOTIDE SEQUENCE [LARGE SCALE GENOMIC DNA]</scope>
    <source>
        <strain evidence="7">UBA9049</strain>
    </source>
</reference>
<dbReference type="EMBL" id="DLYI01000243">
    <property type="protein sequence ID" value="HAC29674.1"/>
    <property type="molecule type" value="Genomic_DNA"/>
</dbReference>
<feature type="domain" description="Flagellar basal body rod protein N-terminal" evidence="5">
    <location>
        <begin position="3"/>
        <end position="33"/>
    </location>
</feature>
<keyword evidence="7" id="KW-0282">Flagellum</keyword>
<dbReference type="NCBIfam" id="TIGR03506">
    <property type="entry name" value="FlgEFG_subfam"/>
    <property type="match status" value="1"/>
</dbReference>
<dbReference type="GO" id="GO:0071978">
    <property type="term" value="P:bacterial-type flagellum-dependent swarming motility"/>
    <property type="evidence" value="ECO:0007669"/>
    <property type="project" value="TreeGrafter"/>
</dbReference>
<evidence type="ECO:0000259" key="5">
    <source>
        <dbReference type="Pfam" id="PF00460"/>
    </source>
</evidence>
<dbReference type="GO" id="GO:0005829">
    <property type="term" value="C:cytosol"/>
    <property type="evidence" value="ECO:0007669"/>
    <property type="project" value="TreeGrafter"/>
</dbReference>
<dbReference type="PANTHER" id="PTHR30435:SF1">
    <property type="entry name" value="FLAGELLAR HOOK PROTEIN FLGE"/>
    <property type="match status" value="1"/>
</dbReference>
<dbReference type="Pfam" id="PF00460">
    <property type="entry name" value="Flg_bb_rod"/>
    <property type="match status" value="1"/>
</dbReference>
<dbReference type="InterPro" id="IPR020013">
    <property type="entry name" value="Flagellar_FlgE/F/G"/>
</dbReference>
<proteinExistence type="inferred from homology"/>
<dbReference type="Proteomes" id="UP000261325">
    <property type="component" value="Unassembled WGS sequence"/>
</dbReference>
<evidence type="ECO:0000256" key="2">
    <source>
        <dbReference type="ARBA" id="ARBA00009677"/>
    </source>
</evidence>
<dbReference type="AlphaFoldDB" id="A0A3B8WHF8"/>
<evidence type="ECO:0000256" key="3">
    <source>
        <dbReference type="ARBA" id="ARBA00023143"/>
    </source>
</evidence>
<dbReference type="Pfam" id="PF22692">
    <property type="entry name" value="LlgE_F_G_D1"/>
    <property type="match status" value="1"/>
</dbReference>
<dbReference type="InterPro" id="IPR001444">
    <property type="entry name" value="Flag_bb_rod_N"/>
</dbReference>
<dbReference type="GO" id="GO:0009424">
    <property type="term" value="C:bacterial-type flagellum hook"/>
    <property type="evidence" value="ECO:0007669"/>
    <property type="project" value="TreeGrafter"/>
</dbReference>
<keyword evidence="7" id="KW-0966">Cell projection</keyword>
<comment type="function">
    <text evidence="4">A flexible structure which links the flagellar filament to the drive apparatus in the basal body.</text>
</comment>
<dbReference type="GO" id="GO:0009425">
    <property type="term" value="C:bacterial-type flagellum basal body"/>
    <property type="evidence" value="ECO:0007669"/>
    <property type="project" value="UniProtKB-SubCell"/>
</dbReference>
<evidence type="ECO:0000313" key="7">
    <source>
        <dbReference type="EMBL" id="HAC29674.1"/>
    </source>
</evidence>
<keyword evidence="7" id="KW-0969">Cilium</keyword>
<dbReference type="InterPro" id="IPR053967">
    <property type="entry name" value="LlgE_F_G-like_D1"/>
</dbReference>
<keyword evidence="3 4" id="KW-0975">Bacterial flagellum</keyword>
<feature type="domain" description="Flagellar hook protein FlgE/F/G-like D1" evidence="6">
    <location>
        <begin position="83"/>
        <end position="124"/>
    </location>
</feature>
<dbReference type="SUPFAM" id="SSF117143">
    <property type="entry name" value="Flagellar hook protein flgE"/>
    <property type="match status" value="1"/>
</dbReference>
<dbReference type="InterPro" id="IPR037925">
    <property type="entry name" value="FlgE/F/G-like"/>
</dbReference>
<comment type="caution">
    <text evidence="7">The sequence shown here is derived from an EMBL/GenBank/DDBJ whole genome shotgun (WGS) entry which is preliminary data.</text>
</comment>
<dbReference type="PANTHER" id="PTHR30435">
    <property type="entry name" value="FLAGELLAR PROTEIN"/>
    <property type="match status" value="1"/>
</dbReference>
<evidence type="ECO:0000256" key="1">
    <source>
        <dbReference type="ARBA" id="ARBA00004117"/>
    </source>
</evidence>
<evidence type="ECO:0000313" key="8">
    <source>
        <dbReference type="Proteomes" id="UP000261325"/>
    </source>
</evidence>
<feature type="non-terminal residue" evidence="7">
    <location>
        <position position="131"/>
    </location>
</feature>
<sequence length="131" mass="13764">MAFNTGLSGLRAASVDLDVTGNNIANASTVGFKSSKVQFGDLYASGFLSAGTNPIGDGVRVQDVKQSFGQGNISFTDNGLDMAISGDGFFILNNGGEIRYSRAGQFGIDKEGYVVNNQNMRVQSYTADDDG</sequence>
<name>A0A3B8WHF8_MARNT</name>